<dbReference type="EMBL" id="JAMZMK010006417">
    <property type="protein sequence ID" value="KAI7749044.1"/>
    <property type="molecule type" value="Genomic_DNA"/>
</dbReference>
<accession>A0AAD5CXY2</accession>
<protein>
    <submittedName>
        <fullName evidence="1">Uncharacterized protein</fullName>
    </submittedName>
</protein>
<dbReference type="Proteomes" id="UP001206925">
    <property type="component" value="Unassembled WGS sequence"/>
</dbReference>
<organism evidence="1 2">
    <name type="scientific">Ambrosia artemisiifolia</name>
    <name type="common">Common ragweed</name>
    <dbReference type="NCBI Taxonomy" id="4212"/>
    <lineage>
        <taxon>Eukaryota</taxon>
        <taxon>Viridiplantae</taxon>
        <taxon>Streptophyta</taxon>
        <taxon>Embryophyta</taxon>
        <taxon>Tracheophyta</taxon>
        <taxon>Spermatophyta</taxon>
        <taxon>Magnoliopsida</taxon>
        <taxon>eudicotyledons</taxon>
        <taxon>Gunneridae</taxon>
        <taxon>Pentapetalae</taxon>
        <taxon>asterids</taxon>
        <taxon>campanulids</taxon>
        <taxon>Asterales</taxon>
        <taxon>Asteraceae</taxon>
        <taxon>Asteroideae</taxon>
        <taxon>Heliantheae alliance</taxon>
        <taxon>Heliantheae</taxon>
        <taxon>Ambrosia</taxon>
    </lineage>
</organism>
<sequence length="41" mass="4916">MMQLLCNRQSVEGDKVLDEKRLEVIPHPHQSPQNHHRLMNR</sequence>
<evidence type="ECO:0000313" key="2">
    <source>
        <dbReference type="Proteomes" id="UP001206925"/>
    </source>
</evidence>
<comment type="caution">
    <text evidence="1">The sequence shown here is derived from an EMBL/GenBank/DDBJ whole genome shotgun (WGS) entry which is preliminary data.</text>
</comment>
<evidence type="ECO:0000313" key="1">
    <source>
        <dbReference type="EMBL" id="KAI7749044.1"/>
    </source>
</evidence>
<reference evidence="1" key="1">
    <citation type="submission" date="2022-06" db="EMBL/GenBank/DDBJ databases">
        <title>Uncovering the hologenomic basis of an extraordinary plant invasion.</title>
        <authorList>
            <person name="Bieker V.C."/>
            <person name="Martin M.D."/>
            <person name="Gilbert T."/>
            <person name="Hodgins K."/>
            <person name="Battlay P."/>
            <person name="Petersen B."/>
            <person name="Wilson J."/>
        </authorList>
    </citation>
    <scope>NUCLEOTIDE SEQUENCE</scope>
    <source>
        <strain evidence="1">AA19_3_7</strain>
        <tissue evidence="1">Leaf</tissue>
    </source>
</reference>
<gene>
    <name evidence="1" type="ORF">M8C21_009950</name>
</gene>
<keyword evidence="2" id="KW-1185">Reference proteome</keyword>
<dbReference type="AlphaFoldDB" id="A0AAD5CXY2"/>
<name>A0AAD5CXY2_AMBAR</name>
<proteinExistence type="predicted"/>